<comment type="caution">
    <text evidence="2">The sequence shown here is derived from an EMBL/GenBank/DDBJ whole genome shotgun (WGS) entry which is preliminary data.</text>
</comment>
<name>A0A2U1JL66_9FLAO</name>
<feature type="domain" description="Alginate export" evidence="1">
    <location>
        <begin position="50"/>
        <end position="450"/>
    </location>
</feature>
<protein>
    <recommendedName>
        <fullName evidence="1">Alginate export domain-containing protein</fullName>
    </recommendedName>
</protein>
<dbReference type="Pfam" id="PF13372">
    <property type="entry name" value="Alginate_exp"/>
    <property type="match status" value="1"/>
</dbReference>
<gene>
    <name evidence="2" type="ORF">DB891_16625</name>
</gene>
<dbReference type="Proteomes" id="UP000245618">
    <property type="component" value="Unassembled WGS sequence"/>
</dbReference>
<dbReference type="InterPro" id="IPR025388">
    <property type="entry name" value="Alginate_export_dom"/>
</dbReference>
<evidence type="ECO:0000259" key="1">
    <source>
        <dbReference type="Pfam" id="PF13372"/>
    </source>
</evidence>
<dbReference type="EMBL" id="QCZH01000032">
    <property type="protein sequence ID" value="PWA05745.1"/>
    <property type="molecule type" value="Genomic_DNA"/>
</dbReference>
<organism evidence="2 3">
    <name type="scientific">Flavobacterium laiguense</name>
    <dbReference type="NCBI Taxonomy" id="2169409"/>
    <lineage>
        <taxon>Bacteria</taxon>
        <taxon>Pseudomonadati</taxon>
        <taxon>Bacteroidota</taxon>
        <taxon>Flavobacteriia</taxon>
        <taxon>Flavobacteriales</taxon>
        <taxon>Flavobacteriaceae</taxon>
        <taxon>Flavobacterium</taxon>
    </lineage>
</organism>
<dbReference type="RefSeq" id="WP_116764705.1">
    <property type="nucleotide sequence ID" value="NZ_QCZH01000032.1"/>
</dbReference>
<accession>A0A2U1JL66</accession>
<dbReference type="AlphaFoldDB" id="A0A2U1JL66"/>
<evidence type="ECO:0000313" key="3">
    <source>
        <dbReference type="Proteomes" id="UP000245618"/>
    </source>
</evidence>
<keyword evidence="3" id="KW-1185">Reference proteome</keyword>
<reference evidence="2 3" key="1">
    <citation type="submission" date="2018-04" db="EMBL/GenBank/DDBJ databases">
        <title>Flavobacterium sp. nov., isolated from glacier ice.</title>
        <authorList>
            <person name="Liu Q."/>
            <person name="Xin Y.-H."/>
        </authorList>
    </citation>
    <scope>NUCLEOTIDE SEQUENCE [LARGE SCALE GENOMIC DNA]</scope>
    <source>
        <strain evidence="2 3">LB2P30</strain>
    </source>
</reference>
<dbReference type="OrthoDB" id="1070463at2"/>
<sequence length="483" mass="53278">MQKIKTTLLSIQGLRKVSISGANLSKSIYLGIALTFISYNEANAQFTATGQLRERTELRAGQGTLQKEGDKAALFNSQRARLNIGYSGYRFKVFMALQDVRVWGQDASSINRTTTEANNGIMLHEAWGEIMLNDTVSKIQNLSLKIGRQEIAYDDQKVLGSLDWLQQGRRHDAIVFKYANKGWIADVGAAFNQNKELNTGTIYNGTNPAYPAGTNGIGTMYKSFQYAYLGKKFFFGDVSFLFFKDDFNKYTNVTSGTPAVTSKVYGTGVWSRNTTGIYFNSAVTRKLNLTGSFYYQGGHDKDGRSISASLASVTSTLQVGRKLFVGPGIDYLSGTDGTKAVTADSKSNLFDPLYGTPHKFWGSMDYFYVASPFGKQGLLNYFFKMKYNAKDNLTFLLDIHGFEAANNLSNGAGGKLNSYLGTEVDLLVKYNLTKMINIEAGYSIMKATNSMASAAVKNVATPDLTPQFAYVMLNIKPNFLAKK</sequence>
<evidence type="ECO:0000313" key="2">
    <source>
        <dbReference type="EMBL" id="PWA05745.1"/>
    </source>
</evidence>
<proteinExistence type="predicted"/>